<dbReference type="Pfam" id="PF00561">
    <property type="entry name" value="Abhydrolase_1"/>
    <property type="match status" value="1"/>
</dbReference>
<dbReference type="EMBL" id="VIGX01000010">
    <property type="protein sequence ID" value="TWS27764.1"/>
    <property type="molecule type" value="Genomic_DNA"/>
</dbReference>
<dbReference type="PANTHER" id="PTHR43798:SF33">
    <property type="entry name" value="HYDROLASE, PUTATIVE (AFU_ORTHOLOGUE AFUA_2G14860)-RELATED"/>
    <property type="match status" value="1"/>
</dbReference>
<dbReference type="InterPro" id="IPR050266">
    <property type="entry name" value="AB_hydrolase_sf"/>
</dbReference>
<keyword evidence="3" id="KW-1185">Reference proteome</keyword>
<dbReference type="RefSeq" id="WP_146488090.1">
    <property type="nucleotide sequence ID" value="NZ_VIGX01000010.1"/>
</dbReference>
<accession>A0A5C5RY90</accession>
<name>A0A5C5RY90_9ACTN</name>
<dbReference type="Gene3D" id="3.40.50.1820">
    <property type="entry name" value="alpha/beta hydrolase"/>
    <property type="match status" value="1"/>
</dbReference>
<dbReference type="Proteomes" id="UP000319375">
    <property type="component" value="Unassembled WGS sequence"/>
</dbReference>
<proteinExistence type="predicted"/>
<evidence type="ECO:0000313" key="2">
    <source>
        <dbReference type="EMBL" id="TWS27764.1"/>
    </source>
</evidence>
<dbReference type="PANTHER" id="PTHR43798">
    <property type="entry name" value="MONOACYLGLYCEROL LIPASE"/>
    <property type="match status" value="1"/>
</dbReference>
<dbReference type="GO" id="GO:0016787">
    <property type="term" value="F:hydrolase activity"/>
    <property type="evidence" value="ECO:0007669"/>
    <property type="project" value="UniProtKB-KW"/>
</dbReference>
<dbReference type="OrthoDB" id="4654311at2"/>
<feature type="domain" description="AB hydrolase-1" evidence="1">
    <location>
        <begin position="6"/>
        <end position="247"/>
    </location>
</feature>
<sequence length="271" mass="28659">MTDALPVVLLHGWPVTDAHWRGLVPRLRDAGFDPLPVTLPGLGAGADGAVDFRKSALAARLRDRLAAEGVRRCAVVGHDWGGTVAVHLAAAAPELVAALVVEEEILPGIDVNVPAPGSAHYPDWHGAFNRTPGLAETLVPGREDAYYGAFLRQSAGPAGLEATALAAYVDAYRPAVVHAAGLAHYRSRSSDLADVARLRDRLIRTPVLALGGRYAMSTAVEEGLRAVAADVTGVVLEQSGHYPTEQEPDAAAQAILWFLDRHDECGDNRPA</sequence>
<evidence type="ECO:0000259" key="1">
    <source>
        <dbReference type="Pfam" id="PF00561"/>
    </source>
</evidence>
<dbReference type="InterPro" id="IPR000073">
    <property type="entry name" value="AB_hydrolase_1"/>
</dbReference>
<dbReference type="InterPro" id="IPR000639">
    <property type="entry name" value="Epox_hydrolase-like"/>
</dbReference>
<dbReference type="GO" id="GO:0016020">
    <property type="term" value="C:membrane"/>
    <property type="evidence" value="ECO:0007669"/>
    <property type="project" value="TreeGrafter"/>
</dbReference>
<dbReference type="InterPro" id="IPR029058">
    <property type="entry name" value="AB_hydrolase_fold"/>
</dbReference>
<evidence type="ECO:0000313" key="3">
    <source>
        <dbReference type="Proteomes" id="UP000319375"/>
    </source>
</evidence>
<reference evidence="2 3" key="1">
    <citation type="submission" date="2019-06" db="EMBL/GenBank/DDBJ databases">
        <title>Tsukamurella conjunctivitidis sp. nov., Tsukamurella assacharolytica sp. nov. and Tsukamurella sputae sp. nov. isolated from patients with conjunctivitis, bacteraemia (lymphoma) and respiratory infection (sputum) in Hong Kong.</title>
        <authorList>
            <person name="Teng J.L.L."/>
            <person name="Lee H.H."/>
            <person name="Fong J.Y.H."/>
            <person name="Fok K.M.N."/>
            <person name="Lau S.K.P."/>
            <person name="Woo P.C.Y."/>
        </authorList>
    </citation>
    <scope>NUCLEOTIDE SEQUENCE [LARGE SCALE GENOMIC DNA]</scope>
    <source>
        <strain evidence="2 3">HKU72</strain>
    </source>
</reference>
<keyword evidence="2" id="KW-0378">Hydrolase</keyword>
<comment type="caution">
    <text evidence="2">The sequence shown here is derived from an EMBL/GenBank/DDBJ whole genome shotgun (WGS) entry which is preliminary data.</text>
</comment>
<organism evidence="2 3">
    <name type="scientific">Tsukamurella conjunctivitidis</name>
    <dbReference type="NCBI Taxonomy" id="2592068"/>
    <lineage>
        <taxon>Bacteria</taxon>
        <taxon>Bacillati</taxon>
        <taxon>Actinomycetota</taxon>
        <taxon>Actinomycetes</taxon>
        <taxon>Mycobacteriales</taxon>
        <taxon>Tsukamurellaceae</taxon>
        <taxon>Tsukamurella</taxon>
    </lineage>
</organism>
<dbReference type="SUPFAM" id="SSF53474">
    <property type="entry name" value="alpha/beta-Hydrolases"/>
    <property type="match status" value="1"/>
</dbReference>
<protein>
    <submittedName>
        <fullName evidence="2">Alpha/beta hydrolase</fullName>
    </submittedName>
</protein>
<dbReference type="PRINTS" id="PR00412">
    <property type="entry name" value="EPOXHYDRLASE"/>
</dbReference>
<gene>
    <name evidence="2" type="ORF">FK530_16540</name>
</gene>
<dbReference type="AlphaFoldDB" id="A0A5C5RY90"/>